<accession>A0A8H7ALB9</accession>
<comment type="caution">
    <text evidence="2">The sequence shown here is derived from an EMBL/GenBank/DDBJ whole genome shotgun (WGS) entry which is preliminary data.</text>
</comment>
<feature type="region of interest" description="Disordered" evidence="1">
    <location>
        <begin position="1"/>
        <end position="35"/>
    </location>
</feature>
<sequence>MAMEGHRKPSLQSLVGSTALSDIRPRPGLEVTSPVDSSVFDVAKDCSSESMMENRLLKRRNGSAKPRLPSFRGLGIPSFEPQSEWNLGTCFPVWRREVAEHTSPKAVDNQLRRTGSTPLLTPPAEFDSLKWTSSATIPLPVPSISQSRDQTALTTSVEGASLSESGARAENVSFGASSTSGAEQNLQTTGSNPAQPAYESRGSSLWLDRSVGATVVCIDPSSSSSNTVQIVSQTLPSPAKETARPNAMFTEVIAAIQTRFATGAQPYITITHAVPPRFDLLNLPSSPPSTPNLSAARDDYFAQSVFAHAAVVPSYHVPNNSLATPAPSSPNPIVPPSSVQISVLERYIPPSSPQECKDLFSLSGQSVLIDRLAELSIDKGSMLFIYPTRTGADTFTSKYLSRILDPLLRALVEVHQLSYGLAESLSSMAAVPDMYEFEALKGKVVGLCRRMTHRITSESKRSKFDLVCASTGEVFIDRRTWTEWYLKQEHTRFKRTLEKYWGRGKRLSQMDSASAGTVLREFIDGVNKMTDEEAEQTGPAIEFGVFVIRRSHMASSG</sequence>
<gene>
    <name evidence="2" type="ORF">GJ744_007036</name>
</gene>
<feature type="compositionally biased region" description="Polar residues" evidence="1">
    <location>
        <begin position="143"/>
        <end position="164"/>
    </location>
</feature>
<feature type="compositionally biased region" description="Polar residues" evidence="1">
    <location>
        <begin position="174"/>
        <end position="194"/>
    </location>
</feature>
<feature type="region of interest" description="Disordered" evidence="1">
    <location>
        <begin position="142"/>
        <end position="201"/>
    </location>
</feature>
<proteinExistence type="predicted"/>
<dbReference type="AlphaFoldDB" id="A0A8H7ALB9"/>
<protein>
    <submittedName>
        <fullName evidence="2">Uncharacterized protein</fullName>
    </submittedName>
</protein>
<dbReference type="OrthoDB" id="5407894at2759"/>
<evidence type="ECO:0000313" key="2">
    <source>
        <dbReference type="EMBL" id="KAF7510137.1"/>
    </source>
</evidence>
<keyword evidence="3" id="KW-1185">Reference proteome</keyword>
<dbReference type="Proteomes" id="UP000606974">
    <property type="component" value="Unassembled WGS sequence"/>
</dbReference>
<feature type="compositionally biased region" description="Polar residues" evidence="1">
    <location>
        <begin position="10"/>
        <end position="20"/>
    </location>
</feature>
<organism evidence="2 3">
    <name type="scientific">Endocarpon pusillum</name>
    <dbReference type="NCBI Taxonomy" id="364733"/>
    <lineage>
        <taxon>Eukaryota</taxon>
        <taxon>Fungi</taxon>
        <taxon>Dikarya</taxon>
        <taxon>Ascomycota</taxon>
        <taxon>Pezizomycotina</taxon>
        <taxon>Eurotiomycetes</taxon>
        <taxon>Chaetothyriomycetidae</taxon>
        <taxon>Verrucariales</taxon>
        <taxon>Verrucariaceae</taxon>
        <taxon>Endocarpon</taxon>
    </lineage>
</organism>
<dbReference type="EMBL" id="JAACFV010000033">
    <property type="protein sequence ID" value="KAF7510137.1"/>
    <property type="molecule type" value="Genomic_DNA"/>
</dbReference>
<reference evidence="2" key="1">
    <citation type="submission" date="2020-02" db="EMBL/GenBank/DDBJ databases">
        <authorList>
            <person name="Palmer J.M."/>
        </authorList>
    </citation>
    <scope>NUCLEOTIDE SEQUENCE</scope>
    <source>
        <strain evidence="2">EPUS1.4</strain>
        <tissue evidence="2">Thallus</tissue>
    </source>
</reference>
<evidence type="ECO:0000313" key="3">
    <source>
        <dbReference type="Proteomes" id="UP000606974"/>
    </source>
</evidence>
<name>A0A8H7ALB9_9EURO</name>
<evidence type="ECO:0000256" key="1">
    <source>
        <dbReference type="SAM" id="MobiDB-lite"/>
    </source>
</evidence>